<keyword evidence="4" id="KW-1185">Reference proteome</keyword>
<dbReference type="Pfam" id="PF00723">
    <property type="entry name" value="Glyco_hydro_15"/>
    <property type="match status" value="1"/>
</dbReference>
<sequence length="614" mass="67743">MLLNIEEYAVIGDTYSAALVGRDGSIDWLCLPRFDSASVFGALLGDENHGRWLLAPEASVHGHHGVTSTRRYIPDTFTLVTRWVTPTGEVEVTDIMPVGDRRADIIRRVRGVSGSVVMHVDLRIRFDYANAVPWMRQVPEKGHHELVAVAGPDALVIRGPGLHAEDHNHTTAFTVEAGETVDQTMTWYPSHREPPVPINVTKRIAETTTWWQRWASAGSPSAEFPDAVRRSLLVLRALTHGDTGGIVAAATTSLPESFGGSRNWDYRYVWLRDASLTLHVLLDHGFASEADSWRNWLLRAIAGDPADVQIMYGLAGERRLDEWEVPSLPGYQGASPVRVGNAAFTQYQGDVFGEVMIALHAARRLGNAEPDFSWPVQRALMSFVEENWQRADRGIWEIRGPERHFTHSRVMLWAAVDCAISAVHDFGLKGPVKRWEKLREQLREEIEARGFDQKRNTYTQYYGSEGVDASLLQLSLVGYIPADDPRMLGTVAAIEAELLDGGLLLRYRSESGVDGLPSGENPFLACSFWLVEQYAMSNRLQDARELMNRLVGFANDLGLMSEEYDVGNARQAGNTPQALTHLTLVRAADAISAASAALGSTPSQGAGLDAGGVR</sequence>
<dbReference type="Proteomes" id="UP000219440">
    <property type="component" value="Unassembled WGS sequence"/>
</dbReference>
<dbReference type="OrthoDB" id="3902805at2"/>
<dbReference type="InterPro" id="IPR008928">
    <property type="entry name" value="6-hairpin_glycosidase_sf"/>
</dbReference>
<dbReference type="InterPro" id="IPR011613">
    <property type="entry name" value="GH15-like"/>
</dbReference>
<evidence type="ECO:0000313" key="3">
    <source>
        <dbReference type="EMBL" id="SOE65970.1"/>
    </source>
</evidence>
<evidence type="ECO:0000313" key="4">
    <source>
        <dbReference type="Proteomes" id="UP000219440"/>
    </source>
</evidence>
<protein>
    <submittedName>
        <fullName evidence="3">Glucoamylase (Glucan-1,4-alpha-glucosidase), GH15 family</fullName>
    </submittedName>
</protein>
<dbReference type="InterPro" id="IPR012341">
    <property type="entry name" value="6hp_glycosidase-like_sf"/>
</dbReference>
<dbReference type="InterPro" id="IPR045582">
    <property type="entry name" value="Trehalase-like_N"/>
</dbReference>
<organism evidence="3 4">
    <name type="scientific">Salinibacterium xinjiangense</name>
    <dbReference type="NCBI Taxonomy" id="386302"/>
    <lineage>
        <taxon>Bacteria</taxon>
        <taxon>Bacillati</taxon>
        <taxon>Actinomycetota</taxon>
        <taxon>Actinomycetes</taxon>
        <taxon>Micrococcales</taxon>
        <taxon>Microbacteriaceae</taxon>
        <taxon>Salinibacterium</taxon>
    </lineage>
</organism>
<feature type="domain" description="Trehalase-like N-terminal" evidence="2">
    <location>
        <begin position="4"/>
        <end position="172"/>
    </location>
</feature>
<evidence type="ECO:0000259" key="1">
    <source>
        <dbReference type="Pfam" id="PF00723"/>
    </source>
</evidence>
<dbReference type="Pfam" id="PF19291">
    <property type="entry name" value="TREH_N"/>
    <property type="match status" value="1"/>
</dbReference>
<feature type="domain" description="GH15-like" evidence="1">
    <location>
        <begin position="226"/>
        <end position="588"/>
    </location>
</feature>
<dbReference type="Gene3D" id="1.50.10.10">
    <property type="match status" value="1"/>
</dbReference>
<name>A0A2C8ZLV8_9MICO</name>
<evidence type="ECO:0000259" key="2">
    <source>
        <dbReference type="Pfam" id="PF19291"/>
    </source>
</evidence>
<dbReference type="PANTHER" id="PTHR31616">
    <property type="entry name" value="TREHALASE"/>
    <property type="match status" value="1"/>
</dbReference>
<dbReference type="RefSeq" id="WP_097060749.1">
    <property type="nucleotide sequence ID" value="NZ_BMLC01000001.1"/>
</dbReference>
<dbReference type="AlphaFoldDB" id="A0A2C8ZLV8"/>
<dbReference type="GO" id="GO:0004553">
    <property type="term" value="F:hydrolase activity, hydrolyzing O-glycosyl compounds"/>
    <property type="evidence" value="ECO:0007669"/>
    <property type="project" value="TreeGrafter"/>
</dbReference>
<dbReference type="GO" id="GO:0005975">
    <property type="term" value="P:carbohydrate metabolic process"/>
    <property type="evidence" value="ECO:0007669"/>
    <property type="project" value="InterPro"/>
</dbReference>
<dbReference type="PANTHER" id="PTHR31616:SF0">
    <property type="entry name" value="GLUCAN 1,4-ALPHA-GLUCOSIDASE"/>
    <property type="match status" value="1"/>
</dbReference>
<dbReference type="SUPFAM" id="SSF48208">
    <property type="entry name" value="Six-hairpin glycosidases"/>
    <property type="match status" value="1"/>
</dbReference>
<gene>
    <name evidence="3" type="ORF">SAMN06296378_1650</name>
</gene>
<reference evidence="3 4" key="1">
    <citation type="submission" date="2017-09" db="EMBL/GenBank/DDBJ databases">
        <authorList>
            <person name="Ehlers B."/>
            <person name="Leendertz F.H."/>
        </authorList>
    </citation>
    <scope>NUCLEOTIDE SEQUENCE [LARGE SCALE GENOMIC DNA]</scope>
    <source>
        <strain evidence="3 4">CGMCC 1.05381</strain>
    </source>
</reference>
<accession>A0A2C8ZLV8</accession>
<proteinExistence type="predicted"/>
<dbReference type="EMBL" id="OCST01000003">
    <property type="protein sequence ID" value="SOE65970.1"/>
    <property type="molecule type" value="Genomic_DNA"/>
</dbReference>